<dbReference type="EMBL" id="RBNI01000481">
    <property type="protein sequence ID" value="RUP51782.1"/>
    <property type="molecule type" value="Genomic_DNA"/>
</dbReference>
<evidence type="ECO:0000313" key="1">
    <source>
        <dbReference type="EMBL" id="RUP51782.1"/>
    </source>
</evidence>
<gene>
    <name evidence="1" type="ORF">BC936DRAFT_145984</name>
</gene>
<protein>
    <submittedName>
        <fullName evidence="1">Uncharacterized protein</fullName>
    </submittedName>
</protein>
<sequence>MRQSYGGKLPVRPRSARTQIGLCGSENVWAITFETSNHDASQGHSKYLLDKLKVKLKIKGKGVWNEIDSEFPRILEEHDRKDSCYRGQLLSVLMMRHRSLIREGSVRSQYPRHHSHRSLRSK</sequence>
<accession>A0A433DLP5</accession>
<keyword evidence="2" id="KW-1185">Reference proteome</keyword>
<dbReference type="AlphaFoldDB" id="A0A433DLP5"/>
<reference evidence="1 2" key="1">
    <citation type="journal article" date="2018" name="New Phytol.">
        <title>Phylogenomics of Endogonaceae and evolution of mycorrhizas within Mucoromycota.</title>
        <authorList>
            <person name="Chang Y."/>
            <person name="Desiro A."/>
            <person name="Na H."/>
            <person name="Sandor L."/>
            <person name="Lipzen A."/>
            <person name="Clum A."/>
            <person name="Barry K."/>
            <person name="Grigoriev I.V."/>
            <person name="Martin F.M."/>
            <person name="Stajich J.E."/>
            <person name="Smith M.E."/>
            <person name="Bonito G."/>
            <person name="Spatafora J.W."/>
        </authorList>
    </citation>
    <scope>NUCLEOTIDE SEQUENCE [LARGE SCALE GENOMIC DNA]</scope>
    <source>
        <strain evidence="1 2">GMNB39</strain>
    </source>
</reference>
<name>A0A433DLP5_9FUNG</name>
<organism evidence="1 2">
    <name type="scientific">Jimgerdemannia flammicorona</name>
    <dbReference type="NCBI Taxonomy" id="994334"/>
    <lineage>
        <taxon>Eukaryota</taxon>
        <taxon>Fungi</taxon>
        <taxon>Fungi incertae sedis</taxon>
        <taxon>Mucoromycota</taxon>
        <taxon>Mucoromycotina</taxon>
        <taxon>Endogonomycetes</taxon>
        <taxon>Endogonales</taxon>
        <taxon>Endogonaceae</taxon>
        <taxon>Jimgerdemannia</taxon>
    </lineage>
</organism>
<comment type="caution">
    <text evidence="1">The sequence shown here is derived from an EMBL/GenBank/DDBJ whole genome shotgun (WGS) entry which is preliminary data.</text>
</comment>
<evidence type="ECO:0000313" key="2">
    <source>
        <dbReference type="Proteomes" id="UP000268093"/>
    </source>
</evidence>
<dbReference type="Proteomes" id="UP000268093">
    <property type="component" value="Unassembled WGS sequence"/>
</dbReference>
<proteinExistence type="predicted"/>